<protein>
    <submittedName>
        <fullName evidence="1">Uncharacterized protein</fullName>
    </submittedName>
</protein>
<reference evidence="2" key="2">
    <citation type="submission" date="2019-10" db="EMBL/GenBank/DDBJ databases">
        <title>Conservation and host-specific expression of non-tandemly repeated heterogenous ribosome RNA gene in arbuscular mycorrhizal fungi.</title>
        <authorList>
            <person name="Maeda T."/>
            <person name="Kobayashi Y."/>
            <person name="Nakagawa T."/>
            <person name="Ezawa T."/>
            <person name="Yamaguchi K."/>
            <person name="Bino T."/>
            <person name="Nishimoto Y."/>
            <person name="Shigenobu S."/>
            <person name="Kawaguchi M."/>
        </authorList>
    </citation>
    <scope>NUCLEOTIDE SEQUENCE</scope>
    <source>
        <strain evidence="2">HR1</strain>
    </source>
</reference>
<evidence type="ECO:0000313" key="3">
    <source>
        <dbReference type="Proteomes" id="UP000247702"/>
    </source>
</evidence>
<sequence>MTNGSIRLTTGENLKYARLSGWVKHLWKNISNEDFEVTDNSNSKKDDDQKSIYMKFSQARYETIILDDHPFFDINFMYNDKFFSDESNTDDDEE</sequence>
<dbReference type="EMBL" id="BLAL01000059">
    <property type="protein sequence ID" value="GES81980.1"/>
    <property type="molecule type" value="Genomic_DNA"/>
</dbReference>
<gene>
    <name evidence="2" type="ORF">RCL2_000921100</name>
    <name evidence="1" type="ORF">RclHR1_20200004</name>
</gene>
<organism evidence="1 3">
    <name type="scientific">Rhizophagus clarus</name>
    <dbReference type="NCBI Taxonomy" id="94130"/>
    <lineage>
        <taxon>Eukaryota</taxon>
        <taxon>Fungi</taxon>
        <taxon>Fungi incertae sedis</taxon>
        <taxon>Mucoromycota</taxon>
        <taxon>Glomeromycotina</taxon>
        <taxon>Glomeromycetes</taxon>
        <taxon>Glomerales</taxon>
        <taxon>Glomeraceae</taxon>
        <taxon>Rhizophagus</taxon>
    </lineage>
</organism>
<proteinExistence type="predicted"/>
<evidence type="ECO:0000313" key="1">
    <source>
        <dbReference type="EMBL" id="GBB92548.1"/>
    </source>
</evidence>
<comment type="caution">
    <text evidence="1">The sequence shown here is derived from an EMBL/GenBank/DDBJ whole genome shotgun (WGS) entry which is preliminary data.</text>
</comment>
<dbReference type="EMBL" id="BEXD01001137">
    <property type="protein sequence ID" value="GBB92548.1"/>
    <property type="molecule type" value="Genomic_DNA"/>
</dbReference>
<accession>A0A2Z6RJE8</accession>
<dbReference type="AlphaFoldDB" id="A0A2Z6RJE8"/>
<dbReference type="Proteomes" id="UP000615446">
    <property type="component" value="Unassembled WGS sequence"/>
</dbReference>
<reference evidence="1 3" key="1">
    <citation type="submission" date="2017-11" db="EMBL/GenBank/DDBJ databases">
        <title>The genome of Rhizophagus clarus HR1 reveals common genetic basis of auxotrophy among arbuscular mycorrhizal fungi.</title>
        <authorList>
            <person name="Kobayashi Y."/>
        </authorList>
    </citation>
    <scope>NUCLEOTIDE SEQUENCE [LARGE SCALE GENOMIC DNA]</scope>
    <source>
        <strain evidence="1 3">HR1</strain>
    </source>
</reference>
<keyword evidence="3" id="KW-1185">Reference proteome</keyword>
<dbReference type="Proteomes" id="UP000247702">
    <property type="component" value="Unassembled WGS sequence"/>
</dbReference>
<evidence type="ECO:0000313" key="2">
    <source>
        <dbReference type="EMBL" id="GES81980.1"/>
    </source>
</evidence>
<name>A0A2Z6RJE8_9GLOM</name>